<dbReference type="EMBL" id="CM046398">
    <property type="protein sequence ID" value="KAI8530230.1"/>
    <property type="molecule type" value="Genomic_DNA"/>
</dbReference>
<reference evidence="1" key="1">
    <citation type="submission" date="2022-02" db="EMBL/GenBank/DDBJ databases">
        <title>Plant Genome Project.</title>
        <authorList>
            <person name="Zhang R.-G."/>
        </authorList>
    </citation>
    <scope>NUCLEOTIDE SEQUENCE</scope>
    <source>
        <strain evidence="1">AT1</strain>
    </source>
</reference>
<sequence>MSCPKCIKATPGQIDTLFWCDYCKQRVQATPRCRFQIQLADSTGFITATAFGQQADSMFSISGDYLKNNIKKDTLSRAARRKLGTGIEYAVHLRAYKSAPGDNEFCLFSIDTFVAVTKIIEDTQELHLVLQATTAQKNHYSKGGETRSSATELRASNTATEDAIAAKTSKIAITEDTTAAPKNHYTYNDQ</sequence>
<keyword evidence="2" id="KW-1185">Reference proteome</keyword>
<evidence type="ECO:0000313" key="1">
    <source>
        <dbReference type="EMBL" id="KAI8530230.1"/>
    </source>
</evidence>
<gene>
    <name evidence="1" type="ORF">RHMOL_Rhmol11G0040000</name>
</gene>
<accession>A0ACC0LNF2</accession>
<comment type="caution">
    <text evidence="1">The sequence shown here is derived from an EMBL/GenBank/DDBJ whole genome shotgun (WGS) entry which is preliminary data.</text>
</comment>
<organism evidence="1 2">
    <name type="scientific">Rhododendron molle</name>
    <name type="common">Chinese azalea</name>
    <name type="synonym">Azalea mollis</name>
    <dbReference type="NCBI Taxonomy" id="49168"/>
    <lineage>
        <taxon>Eukaryota</taxon>
        <taxon>Viridiplantae</taxon>
        <taxon>Streptophyta</taxon>
        <taxon>Embryophyta</taxon>
        <taxon>Tracheophyta</taxon>
        <taxon>Spermatophyta</taxon>
        <taxon>Magnoliopsida</taxon>
        <taxon>eudicotyledons</taxon>
        <taxon>Gunneridae</taxon>
        <taxon>Pentapetalae</taxon>
        <taxon>asterids</taxon>
        <taxon>Ericales</taxon>
        <taxon>Ericaceae</taxon>
        <taxon>Ericoideae</taxon>
        <taxon>Rhodoreae</taxon>
        <taxon>Rhododendron</taxon>
    </lineage>
</organism>
<name>A0ACC0LNF2_RHOML</name>
<dbReference type="Proteomes" id="UP001062846">
    <property type="component" value="Chromosome 11"/>
</dbReference>
<evidence type="ECO:0000313" key="2">
    <source>
        <dbReference type="Proteomes" id="UP001062846"/>
    </source>
</evidence>
<protein>
    <submittedName>
        <fullName evidence="1">Uncharacterized protein</fullName>
    </submittedName>
</protein>
<proteinExistence type="predicted"/>